<feature type="coiled-coil region" evidence="1">
    <location>
        <begin position="105"/>
        <end position="132"/>
    </location>
</feature>
<dbReference type="AlphaFoldDB" id="A0A5E4QEZ7"/>
<sequence>MTPATSNKRVVSSTEESVQEDEGAKGSLKILHIAPNVRCSCGRKDTRENQAIVHKNNFYSLLFNRDGQIGDKSVTDYTRCGCRRPMRDIPRIRKTKNPNKDKDKIREFNKNLDELEQRLKDAYNDYLNTEKLELKKTKGLAFIPKKINKIYESLLSEMIKVVSAFIQHDYDRPKTHWIRGRRLTCLKTLRRNDKRDRSVAGTDSNASPSTGGQLIYIRYFIYNWKTFYENMLRQHYMSQNLAFDGSTQVLSSNIEIIEH</sequence>
<organism evidence="3 4">
    <name type="scientific">Leptidea sinapis</name>
    <dbReference type="NCBI Taxonomy" id="189913"/>
    <lineage>
        <taxon>Eukaryota</taxon>
        <taxon>Metazoa</taxon>
        <taxon>Ecdysozoa</taxon>
        <taxon>Arthropoda</taxon>
        <taxon>Hexapoda</taxon>
        <taxon>Insecta</taxon>
        <taxon>Pterygota</taxon>
        <taxon>Neoptera</taxon>
        <taxon>Endopterygota</taxon>
        <taxon>Lepidoptera</taxon>
        <taxon>Glossata</taxon>
        <taxon>Ditrysia</taxon>
        <taxon>Papilionoidea</taxon>
        <taxon>Pieridae</taxon>
        <taxon>Dismorphiinae</taxon>
        <taxon>Leptidea</taxon>
    </lineage>
</organism>
<evidence type="ECO:0000313" key="4">
    <source>
        <dbReference type="Proteomes" id="UP000324832"/>
    </source>
</evidence>
<proteinExistence type="predicted"/>
<dbReference type="EMBL" id="FZQP02002913">
    <property type="protein sequence ID" value="VVC96859.1"/>
    <property type="molecule type" value="Genomic_DNA"/>
</dbReference>
<gene>
    <name evidence="3" type="ORF">LSINAPIS_LOCUS8263</name>
</gene>
<keyword evidence="1" id="KW-0175">Coiled coil</keyword>
<dbReference type="Proteomes" id="UP000324832">
    <property type="component" value="Unassembled WGS sequence"/>
</dbReference>
<reference evidence="3 4" key="1">
    <citation type="submission" date="2017-07" db="EMBL/GenBank/DDBJ databases">
        <authorList>
            <person name="Talla V."/>
            <person name="Backstrom N."/>
        </authorList>
    </citation>
    <scope>NUCLEOTIDE SEQUENCE [LARGE SCALE GENOMIC DNA]</scope>
</reference>
<accession>A0A5E4QEZ7</accession>
<keyword evidence="4" id="KW-1185">Reference proteome</keyword>
<evidence type="ECO:0000256" key="1">
    <source>
        <dbReference type="SAM" id="Coils"/>
    </source>
</evidence>
<feature type="compositionally biased region" description="Polar residues" evidence="2">
    <location>
        <begin position="1"/>
        <end position="16"/>
    </location>
</feature>
<name>A0A5E4QEZ7_9NEOP</name>
<evidence type="ECO:0000313" key="3">
    <source>
        <dbReference type="EMBL" id="VVC96859.1"/>
    </source>
</evidence>
<feature type="region of interest" description="Disordered" evidence="2">
    <location>
        <begin position="1"/>
        <end position="24"/>
    </location>
</feature>
<evidence type="ECO:0000256" key="2">
    <source>
        <dbReference type="SAM" id="MobiDB-lite"/>
    </source>
</evidence>
<protein>
    <submittedName>
        <fullName evidence="3">Uncharacterized protein</fullName>
    </submittedName>
</protein>